<dbReference type="Proteomes" id="UP001430953">
    <property type="component" value="Unassembled WGS sequence"/>
</dbReference>
<name>A0AAW2EDJ8_9HYME</name>
<reference evidence="1 2" key="1">
    <citation type="submission" date="2023-03" db="EMBL/GenBank/DDBJ databases">
        <title>High recombination rates correlate with genetic variation in Cardiocondyla obscurior ants.</title>
        <authorList>
            <person name="Errbii M."/>
        </authorList>
    </citation>
    <scope>NUCLEOTIDE SEQUENCE [LARGE SCALE GENOMIC DNA]</scope>
    <source>
        <strain evidence="1">Alpha-2009</strain>
        <tissue evidence="1">Whole body</tissue>
    </source>
</reference>
<gene>
    <name evidence="1" type="ORF">PUN28_019134</name>
</gene>
<keyword evidence="2" id="KW-1185">Reference proteome</keyword>
<evidence type="ECO:0000313" key="1">
    <source>
        <dbReference type="EMBL" id="KAL0101784.1"/>
    </source>
</evidence>
<proteinExistence type="predicted"/>
<dbReference type="EMBL" id="JADYXP020000024">
    <property type="protein sequence ID" value="KAL0101784.1"/>
    <property type="molecule type" value="Genomic_DNA"/>
</dbReference>
<organism evidence="1 2">
    <name type="scientific">Cardiocondyla obscurior</name>
    <dbReference type="NCBI Taxonomy" id="286306"/>
    <lineage>
        <taxon>Eukaryota</taxon>
        <taxon>Metazoa</taxon>
        <taxon>Ecdysozoa</taxon>
        <taxon>Arthropoda</taxon>
        <taxon>Hexapoda</taxon>
        <taxon>Insecta</taxon>
        <taxon>Pterygota</taxon>
        <taxon>Neoptera</taxon>
        <taxon>Endopterygota</taxon>
        <taxon>Hymenoptera</taxon>
        <taxon>Apocrita</taxon>
        <taxon>Aculeata</taxon>
        <taxon>Formicoidea</taxon>
        <taxon>Formicidae</taxon>
        <taxon>Myrmicinae</taxon>
        <taxon>Cardiocondyla</taxon>
    </lineage>
</organism>
<dbReference type="AlphaFoldDB" id="A0AAW2EDJ8"/>
<accession>A0AAW2EDJ8</accession>
<protein>
    <submittedName>
        <fullName evidence="1">Uncharacterized protein</fullName>
    </submittedName>
</protein>
<comment type="caution">
    <text evidence="1">The sequence shown here is derived from an EMBL/GenBank/DDBJ whole genome shotgun (WGS) entry which is preliminary data.</text>
</comment>
<sequence>MHVCRGDTLHLHGTAAVDELKSRGREASDSKVPPFPAGCILLADAPSKDGYLGRAPPRLLAGGMRGAYMPGMENHAAPLFTLDILVRIGSKRVPDYRMIEGPPPGDLSLLV</sequence>
<evidence type="ECO:0000313" key="2">
    <source>
        <dbReference type="Proteomes" id="UP001430953"/>
    </source>
</evidence>